<dbReference type="Proteomes" id="UP000312594">
    <property type="component" value="Unassembled WGS sequence"/>
</dbReference>
<feature type="compositionally biased region" description="Basic and acidic residues" evidence="1">
    <location>
        <begin position="147"/>
        <end position="157"/>
    </location>
</feature>
<evidence type="ECO:0000256" key="1">
    <source>
        <dbReference type="SAM" id="MobiDB-lite"/>
    </source>
</evidence>
<dbReference type="EMBL" id="VEVP01000036">
    <property type="protein sequence ID" value="TNU89013.1"/>
    <property type="molecule type" value="Genomic_DNA"/>
</dbReference>
<dbReference type="AlphaFoldDB" id="A0A5C5BRF7"/>
<evidence type="ECO:0000313" key="3">
    <source>
        <dbReference type="Proteomes" id="UP000312594"/>
    </source>
</evidence>
<name>A0A5C5BRF7_EGGLN</name>
<organism evidence="2 3">
    <name type="scientific">Eggerthella lenta</name>
    <name type="common">Eubacterium lentum</name>
    <dbReference type="NCBI Taxonomy" id="84112"/>
    <lineage>
        <taxon>Bacteria</taxon>
        <taxon>Bacillati</taxon>
        <taxon>Actinomycetota</taxon>
        <taxon>Coriobacteriia</taxon>
        <taxon>Eggerthellales</taxon>
        <taxon>Eggerthellaceae</taxon>
        <taxon>Eggerthella</taxon>
    </lineage>
</organism>
<proteinExistence type="predicted"/>
<feature type="region of interest" description="Disordered" evidence="1">
    <location>
        <begin position="147"/>
        <end position="177"/>
    </location>
</feature>
<evidence type="ECO:0000313" key="2">
    <source>
        <dbReference type="EMBL" id="TNU89013.1"/>
    </source>
</evidence>
<gene>
    <name evidence="2" type="ORF">FIC87_12500</name>
</gene>
<evidence type="ECO:0008006" key="4">
    <source>
        <dbReference type="Google" id="ProtNLM"/>
    </source>
</evidence>
<comment type="caution">
    <text evidence="2">The sequence shown here is derived from an EMBL/GenBank/DDBJ whole genome shotgun (WGS) entry which is preliminary data.</text>
</comment>
<sequence length="177" mass="19995">MKIKNWTMIEEAGSYEKLPVGGYVAKITDVEDNPGEEYLTVTWDVAEGEHAGHYANDDGWRHQFRKYYNEKSEPFFRSFLARLEESNRAFSVAEWEKTANERALVGLEFGALVQERYYTNAKGEDKTALEVAGVVASQDVRNGDYKLPAPRDMREKVPGAAPAVDASSSVYEEDIPF</sequence>
<protein>
    <recommendedName>
        <fullName evidence="4">DUF669 domain-containing protein</fullName>
    </recommendedName>
</protein>
<reference evidence="2 3" key="1">
    <citation type="journal article" date="2005" name="Appl. Environ. Microbiol.">
        <title>Intestinal bacterial communities that produce active estrogen-like compounds enterodiol and enterolactone in humans.</title>
        <authorList>
            <person name="Clavel T."/>
            <person name="Henderson G."/>
            <person name="Alpert C.A."/>
            <person name="Philippe C."/>
            <person name="Rigottier-Gois L."/>
            <person name="Dore J."/>
            <person name="Blaut M."/>
        </authorList>
    </citation>
    <scope>NUCLEOTIDE SEQUENCE [LARGE SCALE GENOMIC DNA]</scope>
    <source>
        <strain evidence="2 3">SECO-MT75m2</strain>
    </source>
</reference>
<dbReference type="RefSeq" id="WP_139912954.1">
    <property type="nucleotide sequence ID" value="NZ_VEVP01000036.1"/>
</dbReference>
<accession>A0A5C5BRF7</accession>